<keyword evidence="2" id="KW-0812">Transmembrane</keyword>
<comment type="caution">
    <text evidence="3">The sequence shown here is derived from an EMBL/GenBank/DDBJ whole genome shotgun (WGS) entry which is preliminary data.</text>
</comment>
<keyword evidence="2" id="KW-1133">Transmembrane helix</keyword>
<evidence type="ECO:0000313" key="3">
    <source>
        <dbReference type="EMBL" id="MBM7637002.1"/>
    </source>
</evidence>
<evidence type="ECO:0000313" key="4">
    <source>
        <dbReference type="Proteomes" id="UP000809081"/>
    </source>
</evidence>
<protein>
    <submittedName>
        <fullName evidence="3">ABC-2 type transport system permease protein</fullName>
    </submittedName>
</protein>
<dbReference type="PANTHER" id="PTHR37305:SF1">
    <property type="entry name" value="MEMBRANE PROTEIN"/>
    <property type="match status" value="1"/>
</dbReference>
<dbReference type="EMBL" id="JAFBEI010000048">
    <property type="protein sequence ID" value="MBM7637002.1"/>
    <property type="molecule type" value="Genomic_DNA"/>
</dbReference>
<name>A0ABS2PNX5_9STRE</name>
<keyword evidence="1" id="KW-0175">Coiled coil</keyword>
<keyword evidence="2" id="KW-0472">Membrane</keyword>
<feature type="transmembrane region" description="Helical" evidence="2">
    <location>
        <begin position="258"/>
        <end position="279"/>
    </location>
</feature>
<dbReference type="Proteomes" id="UP000809081">
    <property type="component" value="Unassembled WGS sequence"/>
</dbReference>
<keyword evidence="4" id="KW-1185">Reference proteome</keyword>
<proteinExistence type="predicted"/>
<dbReference type="PANTHER" id="PTHR37305">
    <property type="entry name" value="INTEGRAL MEMBRANE PROTEIN-RELATED"/>
    <property type="match status" value="1"/>
</dbReference>
<sequence length="374" mass="42964">MSYFELKRFINNPKNRICFIFIILLIFGLSLFHQLNNQSSDNVILDNVRMNLQQSQQELEVLEQKVKANPSDSDLSEKLEDVKTEVDIMSKEILALEDDALDTFIDLEHELDLHRLQLISQKDSEEYKDIKTRIDYYDAVKSSGGSPSISINDTEESIFTTFSSMMSWLSSTTFFILFTVLVSDLVSRDLESTQVRFFQLMGGKKVSQLLSKLLVAVFVTFFLTILCFLVLLLVKGFFTGFGIWNYPYLLIEGTIVPIWKIGVKTVYIFLISLIFIASLGQLLSLILKKSILIIGMITVILTGFMTLSMEEWFQPFKAFIPIEYMGYGQIVNDSKYLPDNPIVIATIYLVGLSIVFMLLSCYLYKRYTYRKVGK</sequence>
<organism evidence="3 4">
    <name type="scientific">Streptococcus saliviloxodontae</name>
    <dbReference type="NCBI Taxonomy" id="1349416"/>
    <lineage>
        <taxon>Bacteria</taxon>
        <taxon>Bacillati</taxon>
        <taxon>Bacillota</taxon>
        <taxon>Bacilli</taxon>
        <taxon>Lactobacillales</taxon>
        <taxon>Streptococcaceae</taxon>
        <taxon>Streptococcus</taxon>
    </lineage>
</organism>
<feature type="transmembrane region" description="Helical" evidence="2">
    <location>
        <begin position="291"/>
        <end position="309"/>
    </location>
</feature>
<gene>
    <name evidence="3" type="ORF">JOC31_001831</name>
</gene>
<feature type="transmembrane region" description="Helical" evidence="2">
    <location>
        <begin position="213"/>
        <end position="238"/>
    </location>
</feature>
<feature type="transmembrane region" description="Helical" evidence="2">
    <location>
        <begin position="17"/>
        <end position="35"/>
    </location>
</feature>
<evidence type="ECO:0000256" key="1">
    <source>
        <dbReference type="SAM" id="Coils"/>
    </source>
</evidence>
<reference evidence="3 4" key="1">
    <citation type="submission" date="2021-01" db="EMBL/GenBank/DDBJ databases">
        <title>Genomic Encyclopedia of Type Strains, Phase IV (KMG-IV): sequencing the most valuable type-strain genomes for metagenomic binning, comparative biology and taxonomic classification.</title>
        <authorList>
            <person name="Goeker M."/>
        </authorList>
    </citation>
    <scope>NUCLEOTIDE SEQUENCE [LARGE SCALE GENOMIC DNA]</scope>
    <source>
        <strain evidence="3 4">DSM 27513</strain>
    </source>
</reference>
<evidence type="ECO:0000256" key="2">
    <source>
        <dbReference type="SAM" id="Phobius"/>
    </source>
</evidence>
<feature type="transmembrane region" description="Helical" evidence="2">
    <location>
        <begin position="342"/>
        <end position="364"/>
    </location>
</feature>
<feature type="transmembrane region" description="Helical" evidence="2">
    <location>
        <begin position="165"/>
        <end position="186"/>
    </location>
</feature>
<accession>A0ABS2PNX5</accession>
<feature type="coiled-coil region" evidence="1">
    <location>
        <begin position="45"/>
        <end position="99"/>
    </location>
</feature>